<proteinExistence type="predicted"/>
<comment type="caution">
    <text evidence="1">The sequence shown here is derived from an EMBL/GenBank/DDBJ whole genome shotgun (WGS) entry which is preliminary data.</text>
</comment>
<evidence type="ECO:0000313" key="2">
    <source>
        <dbReference type="Proteomes" id="UP001145087"/>
    </source>
</evidence>
<gene>
    <name evidence="1" type="ORF">OU798_18920</name>
</gene>
<sequence>MSDKVSESSIRLREMIEKAIEDHKITRAEYDQILNIATEDGYIDRHEQALLRELQQMIEDKHVKFVI</sequence>
<keyword evidence="2" id="KW-1185">Reference proteome</keyword>
<dbReference type="AlphaFoldDB" id="A0A9X3J6A7"/>
<evidence type="ECO:0000313" key="1">
    <source>
        <dbReference type="EMBL" id="MCY1722429.1"/>
    </source>
</evidence>
<dbReference type="Proteomes" id="UP001145087">
    <property type="component" value="Unassembled WGS sequence"/>
</dbReference>
<dbReference type="RefSeq" id="WP_343334755.1">
    <property type="nucleotide sequence ID" value="NZ_JAPOHD010000056.1"/>
</dbReference>
<organism evidence="1 2">
    <name type="scientific">Draconibacterium aestuarii</name>
    <dbReference type="NCBI Taxonomy" id="2998507"/>
    <lineage>
        <taxon>Bacteria</taxon>
        <taxon>Pseudomonadati</taxon>
        <taxon>Bacteroidota</taxon>
        <taxon>Bacteroidia</taxon>
        <taxon>Marinilabiliales</taxon>
        <taxon>Prolixibacteraceae</taxon>
        <taxon>Draconibacterium</taxon>
    </lineage>
</organism>
<dbReference type="EMBL" id="JAPOHD010000056">
    <property type="protein sequence ID" value="MCY1722429.1"/>
    <property type="molecule type" value="Genomic_DNA"/>
</dbReference>
<name>A0A9X3J6A7_9BACT</name>
<protein>
    <submittedName>
        <fullName evidence="1">Uncharacterized protein</fullName>
    </submittedName>
</protein>
<accession>A0A9X3J6A7</accession>
<reference evidence="1" key="1">
    <citation type="submission" date="2022-11" db="EMBL/GenBank/DDBJ databases">
        <title>Marilongibacter aestuarii gen. nov., sp. nov., isolated from tidal flat sediment.</title>
        <authorList>
            <person name="Jiayan W."/>
        </authorList>
    </citation>
    <scope>NUCLEOTIDE SEQUENCE</scope>
    <source>
        <strain evidence="1">Z1-6</strain>
    </source>
</reference>